<protein>
    <submittedName>
        <fullName evidence="2">Uncharacterized protein</fullName>
    </submittedName>
</protein>
<proteinExistence type="predicted"/>
<reference evidence="2 3" key="1">
    <citation type="submission" date="2019-09" db="EMBL/GenBank/DDBJ databases">
        <authorList>
            <person name="Depoorter E."/>
        </authorList>
    </citation>
    <scope>NUCLEOTIDE SEQUENCE [LARGE SCALE GENOMIC DNA]</scope>
    <source>
        <strain evidence="2">LMG 13014</strain>
    </source>
</reference>
<feature type="region of interest" description="Disordered" evidence="1">
    <location>
        <begin position="164"/>
        <end position="266"/>
    </location>
</feature>
<sequence>MSEPMARRSGPLHRISSSDFAVAEEVLKTAALLIVPEDQKQRQAFEKLMPHLYVLRNKGCSWPQLTKLLGECGFNLQPSTVRAYFSEMLATRMDVCQGRMNEQIALLAAIRSETAGADVSAISGRVNAFMERLQQSAAPKLDAMFGLPSTPANGRVIEAEPATPAGPARVAGSPQPSRPARPRPAARKPPQGAEGDDGHSDAPTGEFGLLGLSTPSQAPSNGPPGFFTLDTDPSPPVPAAEPPERKNSHGQARAPIAGGATPVAPAPAPAEAVRKRISALQDGVPALKPRDGVPAHVYQPGELEHPAIPGLMLTLEQRLYGAGLEYCDEEGDEAGVLKVETPDEKRFRVTWRQRVPMTQTRTGSSFTKMDPALFPTKS</sequence>
<dbReference type="RefSeq" id="WP_175024204.1">
    <property type="nucleotide sequence ID" value="NZ_CABVQC010000033.1"/>
</dbReference>
<dbReference type="EMBL" id="CABVQC010000033">
    <property type="protein sequence ID" value="VWB98566.1"/>
    <property type="molecule type" value="Genomic_DNA"/>
</dbReference>
<evidence type="ECO:0000313" key="2">
    <source>
        <dbReference type="EMBL" id="VWB98566.1"/>
    </source>
</evidence>
<feature type="compositionally biased region" description="Low complexity" evidence="1">
    <location>
        <begin position="254"/>
        <end position="263"/>
    </location>
</feature>
<accession>A0A6P2NUH4</accession>
<name>A0A6P2NUH4_9BURK</name>
<gene>
    <name evidence="2" type="ORF">BLA13014_04611</name>
</gene>
<dbReference type="Proteomes" id="UP000494261">
    <property type="component" value="Unassembled WGS sequence"/>
</dbReference>
<evidence type="ECO:0000256" key="1">
    <source>
        <dbReference type="SAM" id="MobiDB-lite"/>
    </source>
</evidence>
<organism evidence="2 3">
    <name type="scientific">Burkholderia aenigmatica</name>
    <dbReference type="NCBI Taxonomy" id="2015348"/>
    <lineage>
        <taxon>Bacteria</taxon>
        <taxon>Pseudomonadati</taxon>
        <taxon>Pseudomonadota</taxon>
        <taxon>Betaproteobacteria</taxon>
        <taxon>Burkholderiales</taxon>
        <taxon>Burkholderiaceae</taxon>
        <taxon>Burkholderia</taxon>
        <taxon>Burkholderia cepacia complex</taxon>
    </lineage>
</organism>
<evidence type="ECO:0000313" key="3">
    <source>
        <dbReference type="Proteomes" id="UP000494261"/>
    </source>
</evidence>
<dbReference type="AlphaFoldDB" id="A0A6P2NUH4"/>